<keyword evidence="4" id="KW-1185">Reference proteome</keyword>
<feature type="region of interest" description="Disordered" evidence="1">
    <location>
        <begin position="1"/>
        <end position="76"/>
    </location>
</feature>
<evidence type="ECO:0000259" key="2">
    <source>
        <dbReference type="Pfam" id="PF06985"/>
    </source>
</evidence>
<dbReference type="Pfam" id="PF06985">
    <property type="entry name" value="HET"/>
    <property type="match status" value="1"/>
</dbReference>
<protein>
    <submittedName>
        <fullName evidence="3">Heterokaryon incompatibility</fullName>
    </submittedName>
</protein>
<sequence>MADHLSPVPQGLPQGDGPILERRRSKNPLKNMMQHLTVEPQDDEDGSPRRGSLIRRISWRKSRSPSAHSDTSTPTSATIRNVDRALCTSCSSLAVDIETTFDEIDSSFTKVLHPGAVDAFDKKEYFISRLRGLDENKWSTTCPLCRLFWSVHVPGDGDGDYSLSAFSSRDSNYLIDPIKMFDMDHQARTKAKGLAPGYLAVTPKKTGPDAKSWEPQPDWFRERGMLYRTLPQVSLEPCSARGRARSNERNTPDPPALLTDTTWLQKGIWGREIGPSADLSIARNWLQFCDRHHQGRCGRRQVAGGLPGFKLIDCTQSPPQVTDQSLREDYVALSYVSGSNMTDSWPTVIRDAVTVTRELGFRYLWADRLCIDSTNSEERIRQVNHMDEIFEGAVVTIISAHGKDCMQGLPGMGSTTRPEQPKYRFADGNVTLVSSMRDPRLDVKESVWYTRGWTYQEGLLARRRLMFTGQQMYWECEGMSCPESLVLPLATYYDGDQEKMCDFVRPGIFNGLSYIDGSWEVWKKLPQTMEEPSTLSIFRTFDQHISEYTKRQLTYDEDSLSAFMGIARRLEKTLGRNKLGSIVGIPLWCPAPDDTARPGPVRTKVLFALTTSFWHHKGDDQPQRRRHLPSWTWAGWRGAVQLYSSIIVTEQDGTGKEKKFLNHHYVSATQSTRNDPSSLKWAYSPEMVVLSPNGQVVYDFSVQSGPPTFSPGRYLLRITNPLVLDKVKARVHNGGWIFNDVHVDVRLSRGRGTEAGATAPLPSGITRPSAIREYLERHARGEQMTVLWFVEEALILLLVIEKTESGAWERVGRARMSFGADAKDVMRRFSSLEVMINHLPLRRLGADILIE</sequence>
<dbReference type="AlphaFoldDB" id="A0A167ADC9"/>
<organism evidence="3 4">
    <name type="scientific">Metarhizium rileyi (strain RCEF 4871)</name>
    <name type="common">Nomuraea rileyi</name>
    <dbReference type="NCBI Taxonomy" id="1649241"/>
    <lineage>
        <taxon>Eukaryota</taxon>
        <taxon>Fungi</taxon>
        <taxon>Dikarya</taxon>
        <taxon>Ascomycota</taxon>
        <taxon>Pezizomycotina</taxon>
        <taxon>Sordariomycetes</taxon>
        <taxon>Hypocreomycetidae</taxon>
        <taxon>Hypocreales</taxon>
        <taxon>Clavicipitaceae</taxon>
        <taxon>Metarhizium</taxon>
    </lineage>
</organism>
<dbReference type="PANTHER" id="PTHR33112:SF1">
    <property type="entry name" value="HETEROKARYON INCOMPATIBILITY DOMAIN-CONTAINING PROTEIN"/>
    <property type="match status" value="1"/>
</dbReference>
<name>A0A167ADC9_METRR</name>
<dbReference type="OMA" id="RPAQPKY"/>
<gene>
    <name evidence="3" type="ORF">NOR_06449</name>
</gene>
<evidence type="ECO:0000313" key="3">
    <source>
        <dbReference type="EMBL" id="OAA38796.1"/>
    </source>
</evidence>
<dbReference type="PANTHER" id="PTHR33112">
    <property type="entry name" value="DOMAIN PROTEIN, PUTATIVE-RELATED"/>
    <property type="match status" value="1"/>
</dbReference>
<feature type="domain" description="Heterokaryon incompatibility" evidence="2">
    <location>
        <begin position="330"/>
        <end position="457"/>
    </location>
</feature>
<dbReference type="OrthoDB" id="5428863at2759"/>
<dbReference type="EMBL" id="AZHC01000024">
    <property type="protein sequence ID" value="OAA38796.1"/>
    <property type="molecule type" value="Genomic_DNA"/>
</dbReference>
<dbReference type="STRING" id="1081105.A0A167ADC9"/>
<comment type="caution">
    <text evidence="3">The sequence shown here is derived from an EMBL/GenBank/DDBJ whole genome shotgun (WGS) entry which is preliminary data.</text>
</comment>
<feature type="compositionally biased region" description="Polar residues" evidence="1">
    <location>
        <begin position="64"/>
        <end position="76"/>
    </location>
</feature>
<evidence type="ECO:0000256" key="1">
    <source>
        <dbReference type="SAM" id="MobiDB-lite"/>
    </source>
</evidence>
<dbReference type="InterPro" id="IPR010730">
    <property type="entry name" value="HET"/>
</dbReference>
<proteinExistence type="predicted"/>
<dbReference type="Proteomes" id="UP000243498">
    <property type="component" value="Unassembled WGS sequence"/>
</dbReference>
<reference evidence="3 4" key="1">
    <citation type="journal article" date="2016" name="Genome Biol. Evol.">
        <title>Divergent and convergent evolution of fungal pathogenicity.</title>
        <authorList>
            <person name="Shang Y."/>
            <person name="Xiao G."/>
            <person name="Zheng P."/>
            <person name="Cen K."/>
            <person name="Zhan S."/>
            <person name="Wang C."/>
        </authorList>
    </citation>
    <scope>NUCLEOTIDE SEQUENCE [LARGE SCALE GENOMIC DNA]</scope>
    <source>
        <strain evidence="3 4">RCEF 4871</strain>
    </source>
</reference>
<accession>A0A167ADC9</accession>
<evidence type="ECO:0000313" key="4">
    <source>
        <dbReference type="Proteomes" id="UP000243498"/>
    </source>
</evidence>